<dbReference type="AlphaFoldDB" id="A0A9P4SKU0"/>
<sequence length="483" mass="55566">MSLPLHQLLEVCPMCIATEELHLRSECPILFRVAQNNVPNLAADLHTCLLPYLLDGYGPEYHAGFERIIEVYQGLCDGTAFVTLDEHFRILGIVRSMTLGVVEIRFRAPRVPVAFHIPMPYIPDVWEAMFHRPRRRALATPLFTPGGANFRIWPPLSGCNPWSYPGSSPPNTASTPPDSQVPPEPQRTKERPGDVPSSECLQSPNTDRSKASESPVDEHEGTKDHIPNPTTNESARFVSARRYMNLTEFYQELGNQDRKRREKEREAKKKSDMEDQARKKRDWEEACNKRGTEEEPRKKPKTENDAYKERTSPKHQDSSRTHHTNPNTSRTEQECKQQQQKQQQQQSAGGNGRKRKNCDEEPNCKKQNSEREHQRRNKKAAARESAPYPSPAPPQLDPRTVRLQAIRNDPYAVLQVRRNASMADIRSAYKRLAIEHHPDKNQDDIDGATERFKIVQGAYDLLGDEKKRAKHDRDEVERQFRYE</sequence>
<keyword evidence="1" id="KW-0143">Chaperone</keyword>
<evidence type="ECO:0000313" key="4">
    <source>
        <dbReference type="EMBL" id="KAF2843438.1"/>
    </source>
</evidence>
<keyword evidence="5" id="KW-1185">Reference proteome</keyword>
<feature type="compositionally biased region" description="Basic and acidic residues" evidence="2">
    <location>
        <begin position="255"/>
        <end position="320"/>
    </location>
</feature>
<dbReference type="GO" id="GO:0051082">
    <property type="term" value="F:unfolded protein binding"/>
    <property type="evidence" value="ECO:0007669"/>
    <property type="project" value="TreeGrafter"/>
</dbReference>
<comment type="caution">
    <text evidence="4">The sequence shown here is derived from an EMBL/GenBank/DDBJ whole genome shotgun (WGS) entry which is preliminary data.</text>
</comment>
<feature type="region of interest" description="Disordered" evidence="2">
    <location>
        <begin position="250"/>
        <end position="400"/>
    </location>
</feature>
<feature type="domain" description="J" evidence="3">
    <location>
        <begin position="409"/>
        <end position="475"/>
    </location>
</feature>
<dbReference type="SMART" id="SM00271">
    <property type="entry name" value="DnaJ"/>
    <property type="match status" value="1"/>
</dbReference>
<feature type="compositionally biased region" description="Polar residues" evidence="2">
    <location>
        <begin position="165"/>
        <end position="178"/>
    </location>
</feature>
<dbReference type="GO" id="GO:0042026">
    <property type="term" value="P:protein refolding"/>
    <property type="evidence" value="ECO:0007669"/>
    <property type="project" value="TreeGrafter"/>
</dbReference>
<dbReference type="GO" id="GO:0005737">
    <property type="term" value="C:cytoplasm"/>
    <property type="evidence" value="ECO:0007669"/>
    <property type="project" value="TreeGrafter"/>
</dbReference>
<dbReference type="PROSITE" id="PS50076">
    <property type="entry name" value="DNAJ_2"/>
    <property type="match status" value="1"/>
</dbReference>
<evidence type="ECO:0000259" key="3">
    <source>
        <dbReference type="PROSITE" id="PS50076"/>
    </source>
</evidence>
<reference evidence="4" key="1">
    <citation type="journal article" date="2020" name="Stud. Mycol.">
        <title>101 Dothideomycetes genomes: a test case for predicting lifestyles and emergence of pathogens.</title>
        <authorList>
            <person name="Haridas S."/>
            <person name="Albert R."/>
            <person name="Binder M."/>
            <person name="Bloem J."/>
            <person name="Labutti K."/>
            <person name="Salamov A."/>
            <person name="Andreopoulos B."/>
            <person name="Baker S."/>
            <person name="Barry K."/>
            <person name="Bills G."/>
            <person name="Bluhm B."/>
            <person name="Cannon C."/>
            <person name="Castanera R."/>
            <person name="Culley D."/>
            <person name="Daum C."/>
            <person name="Ezra D."/>
            <person name="Gonzalez J."/>
            <person name="Henrissat B."/>
            <person name="Kuo A."/>
            <person name="Liang C."/>
            <person name="Lipzen A."/>
            <person name="Lutzoni F."/>
            <person name="Magnuson J."/>
            <person name="Mondo S."/>
            <person name="Nolan M."/>
            <person name="Ohm R."/>
            <person name="Pangilinan J."/>
            <person name="Park H.-J."/>
            <person name="Ramirez L."/>
            <person name="Alfaro M."/>
            <person name="Sun H."/>
            <person name="Tritt A."/>
            <person name="Yoshinaga Y."/>
            <person name="Zwiers L.-H."/>
            <person name="Turgeon B."/>
            <person name="Goodwin S."/>
            <person name="Spatafora J."/>
            <person name="Crous P."/>
            <person name="Grigoriev I."/>
        </authorList>
    </citation>
    <scope>NUCLEOTIDE SEQUENCE</scope>
    <source>
        <strain evidence="4">CBS 101060</strain>
    </source>
</reference>
<gene>
    <name evidence="4" type="ORF">M501DRAFT_1012790</name>
</gene>
<dbReference type="InterPro" id="IPR036869">
    <property type="entry name" value="J_dom_sf"/>
</dbReference>
<feature type="region of interest" description="Disordered" evidence="2">
    <location>
        <begin position="163"/>
        <end position="236"/>
    </location>
</feature>
<dbReference type="EMBL" id="MU006089">
    <property type="protein sequence ID" value="KAF2843438.1"/>
    <property type="molecule type" value="Genomic_DNA"/>
</dbReference>
<protein>
    <submittedName>
        <fullName evidence="4">DnaJ-domain-containing protein</fullName>
    </submittedName>
</protein>
<dbReference type="OrthoDB" id="10250354at2759"/>
<dbReference type="InterPro" id="IPR001623">
    <property type="entry name" value="DnaJ_domain"/>
</dbReference>
<dbReference type="CDD" id="cd06257">
    <property type="entry name" value="DnaJ"/>
    <property type="match status" value="1"/>
</dbReference>
<evidence type="ECO:0000256" key="1">
    <source>
        <dbReference type="ARBA" id="ARBA00023186"/>
    </source>
</evidence>
<proteinExistence type="predicted"/>
<dbReference type="Pfam" id="PF00226">
    <property type="entry name" value="DnaJ"/>
    <property type="match status" value="1"/>
</dbReference>
<dbReference type="PANTHER" id="PTHR43096:SF52">
    <property type="entry name" value="DNAJ HOMOLOG 1, MITOCHONDRIAL-RELATED"/>
    <property type="match status" value="1"/>
</dbReference>
<feature type="compositionally biased region" description="Basic and acidic residues" evidence="2">
    <location>
        <begin position="357"/>
        <end position="373"/>
    </location>
</feature>
<accession>A0A9P4SKU0</accession>
<feature type="compositionally biased region" description="Low complexity" evidence="2">
    <location>
        <begin position="336"/>
        <end position="346"/>
    </location>
</feature>
<feature type="compositionally biased region" description="Basic and acidic residues" evidence="2">
    <location>
        <begin position="207"/>
        <end position="226"/>
    </location>
</feature>
<evidence type="ECO:0000313" key="5">
    <source>
        <dbReference type="Proteomes" id="UP000799429"/>
    </source>
</evidence>
<organism evidence="4 5">
    <name type="scientific">Patellaria atrata CBS 101060</name>
    <dbReference type="NCBI Taxonomy" id="1346257"/>
    <lineage>
        <taxon>Eukaryota</taxon>
        <taxon>Fungi</taxon>
        <taxon>Dikarya</taxon>
        <taxon>Ascomycota</taxon>
        <taxon>Pezizomycotina</taxon>
        <taxon>Dothideomycetes</taxon>
        <taxon>Dothideomycetes incertae sedis</taxon>
        <taxon>Patellariales</taxon>
        <taxon>Patellariaceae</taxon>
        <taxon>Patellaria</taxon>
    </lineage>
</organism>
<dbReference type="SUPFAM" id="SSF46565">
    <property type="entry name" value="Chaperone J-domain"/>
    <property type="match status" value="1"/>
</dbReference>
<dbReference type="PRINTS" id="PR00625">
    <property type="entry name" value="JDOMAIN"/>
</dbReference>
<evidence type="ECO:0000256" key="2">
    <source>
        <dbReference type="SAM" id="MobiDB-lite"/>
    </source>
</evidence>
<dbReference type="Proteomes" id="UP000799429">
    <property type="component" value="Unassembled WGS sequence"/>
</dbReference>
<name>A0A9P4SKU0_9PEZI</name>
<dbReference type="Gene3D" id="1.10.287.110">
    <property type="entry name" value="DnaJ domain"/>
    <property type="match status" value="1"/>
</dbReference>
<dbReference type="PANTHER" id="PTHR43096">
    <property type="entry name" value="DNAJ HOMOLOG 1, MITOCHONDRIAL-RELATED"/>
    <property type="match status" value="1"/>
</dbReference>